<accession>A0A8T1W6W6</accession>
<comment type="caution">
    <text evidence="1">The sequence shown here is derived from an EMBL/GenBank/DDBJ whole genome shotgun (WGS) entry which is preliminary data.</text>
</comment>
<reference evidence="1" key="1">
    <citation type="submission" date="2021-02" db="EMBL/GenBank/DDBJ databases">
        <authorList>
            <person name="Palmer J.M."/>
        </authorList>
    </citation>
    <scope>NUCLEOTIDE SEQUENCE</scope>
    <source>
        <strain evidence="1">SCRP734</strain>
    </source>
</reference>
<dbReference type="EMBL" id="JAGDFM010000047">
    <property type="protein sequence ID" value="KAG7389217.1"/>
    <property type="molecule type" value="Genomic_DNA"/>
</dbReference>
<name>A0A8T1W6W6_9STRA</name>
<dbReference type="Proteomes" id="UP000694044">
    <property type="component" value="Unassembled WGS sequence"/>
</dbReference>
<gene>
    <name evidence="1" type="ORF">PHYPSEUDO_010775</name>
</gene>
<organism evidence="1 2">
    <name type="scientific">Phytophthora pseudosyringae</name>
    <dbReference type="NCBI Taxonomy" id="221518"/>
    <lineage>
        <taxon>Eukaryota</taxon>
        <taxon>Sar</taxon>
        <taxon>Stramenopiles</taxon>
        <taxon>Oomycota</taxon>
        <taxon>Peronosporomycetes</taxon>
        <taxon>Peronosporales</taxon>
        <taxon>Peronosporaceae</taxon>
        <taxon>Phytophthora</taxon>
    </lineage>
</organism>
<evidence type="ECO:0000313" key="2">
    <source>
        <dbReference type="Proteomes" id="UP000694044"/>
    </source>
</evidence>
<protein>
    <submittedName>
        <fullName evidence="1">Uncharacterized protein</fullName>
    </submittedName>
</protein>
<dbReference type="AlphaFoldDB" id="A0A8T1W6W6"/>
<sequence length="123" mass="13705">METCDWWKRTLFVNDCSSAFAAVVSCRASRDAPKRTVTVTVPMPLIALARRNCVAWSGVVARGGGPRLTPKQKWLRPFCGLWYGETDRRRANGLLAARLPTSPAWLAYDTCIRVGPFEDPLHA</sequence>
<evidence type="ECO:0000313" key="1">
    <source>
        <dbReference type="EMBL" id="KAG7389217.1"/>
    </source>
</evidence>
<keyword evidence="2" id="KW-1185">Reference proteome</keyword>
<proteinExistence type="predicted"/>